<reference evidence="7" key="1">
    <citation type="submission" date="2012-02" db="EMBL/GenBank/DDBJ databases">
        <title>The complete genome of Echinicola vietnamensis DSM 17526.</title>
        <authorList>
            <person name="Lucas S."/>
            <person name="Copeland A."/>
            <person name="Lapidus A."/>
            <person name="Glavina del Rio T."/>
            <person name="Dalin E."/>
            <person name="Tice H."/>
            <person name="Bruce D."/>
            <person name="Goodwin L."/>
            <person name="Pitluck S."/>
            <person name="Peters L."/>
            <person name="Ovchinnikova G."/>
            <person name="Teshima H."/>
            <person name="Kyrpides N."/>
            <person name="Mavromatis K."/>
            <person name="Ivanova N."/>
            <person name="Brettin T."/>
            <person name="Detter J.C."/>
            <person name="Han C."/>
            <person name="Larimer F."/>
            <person name="Land M."/>
            <person name="Hauser L."/>
            <person name="Markowitz V."/>
            <person name="Cheng J.-F."/>
            <person name="Hugenholtz P."/>
            <person name="Woyke T."/>
            <person name="Wu D."/>
            <person name="Brambilla E."/>
            <person name="Klenk H.-P."/>
            <person name="Eisen J.A."/>
        </authorList>
    </citation>
    <scope>NUCLEOTIDE SEQUENCE [LARGE SCALE GENOMIC DNA]</scope>
    <source>
        <strain evidence="7">DSM 17526 / LMG 23754 / KMM 6221</strain>
    </source>
</reference>
<dbReference type="eggNOG" id="COG4886">
    <property type="taxonomic scope" value="Bacteria"/>
</dbReference>
<dbReference type="SUPFAM" id="SSF52058">
    <property type="entry name" value="L domain-like"/>
    <property type="match status" value="2"/>
</dbReference>
<dbReference type="HOGENOM" id="CLU_1136976_0_0_10"/>
<sequence length="244" mass="27405">MKKIGLILLTLIMLSCSDDTTNTEPSTIYEGNYEIRSEADLISFAKSGYTEINGNLVINYTEDIEDLKGLETLEKVNGILIRYNDELRTLEGLEGLSEIEFFTLSYNLNLKSLKGLDNLTKIISSIIIEHNASLKNLDGLNQLAEVGGDFFISHNDILENFNGIESLQNVSRFLVLNNINLIALTGLENIVTTTRFQFDSNDLLHDFCALTSFFQQHPDPDLFGARHNAYNPTVENILNKNCSE</sequence>
<dbReference type="PANTHER" id="PTHR31018">
    <property type="entry name" value="SPORULATION-SPECIFIC PROTEIN-RELATED"/>
    <property type="match status" value="1"/>
</dbReference>
<evidence type="ECO:0000256" key="1">
    <source>
        <dbReference type="ARBA" id="ARBA00004191"/>
    </source>
</evidence>
<keyword evidence="2" id="KW-0134">Cell wall</keyword>
<protein>
    <submittedName>
        <fullName evidence="6">Receptor L domain protein</fullName>
    </submittedName>
</protein>
<evidence type="ECO:0000256" key="2">
    <source>
        <dbReference type="ARBA" id="ARBA00022512"/>
    </source>
</evidence>
<dbReference type="InterPro" id="IPR036941">
    <property type="entry name" value="Rcpt_L-dom_sf"/>
</dbReference>
<keyword evidence="3" id="KW-0964">Secreted</keyword>
<comment type="subcellular location">
    <subcellularLocation>
        <location evidence="1">Secreted</location>
        <location evidence="1">Cell wall</location>
    </subcellularLocation>
</comment>
<evidence type="ECO:0000256" key="3">
    <source>
        <dbReference type="ARBA" id="ARBA00022525"/>
    </source>
</evidence>
<accession>L0G2E5</accession>
<evidence type="ECO:0000313" key="7">
    <source>
        <dbReference type="Proteomes" id="UP000010796"/>
    </source>
</evidence>
<dbReference type="EMBL" id="CP003346">
    <property type="protein sequence ID" value="AGA79488.1"/>
    <property type="molecule type" value="Genomic_DNA"/>
</dbReference>
<dbReference type="GO" id="GO:0030313">
    <property type="term" value="C:cell envelope"/>
    <property type="evidence" value="ECO:0007669"/>
    <property type="project" value="UniProtKB-SubCell"/>
</dbReference>
<dbReference type="RefSeq" id="WP_015267034.1">
    <property type="nucleotide sequence ID" value="NC_019904.1"/>
</dbReference>
<dbReference type="Gene3D" id="3.80.20.20">
    <property type="entry name" value="Receptor L-domain"/>
    <property type="match status" value="1"/>
</dbReference>
<dbReference type="OrthoDB" id="9765957at2"/>
<evidence type="ECO:0000313" key="6">
    <source>
        <dbReference type="EMBL" id="AGA79488.1"/>
    </source>
</evidence>
<keyword evidence="4" id="KW-0732">Signal</keyword>
<dbReference type="STRING" id="926556.Echvi_3263"/>
<dbReference type="PROSITE" id="PS51257">
    <property type="entry name" value="PROKAR_LIPOPROTEIN"/>
    <property type="match status" value="1"/>
</dbReference>
<dbReference type="Proteomes" id="UP000010796">
    <property type="component" value="Chromosome"/>
</dbReference>
<keyword evidence="7" id="KW-1185">Reference proteome</keyword>
<dbReference type="PANTHER" id="PTHR31018:SF3">
    <property type="entry name" value="RECEPTOR PROTEIN-TYROSINE KINASE"/>
    <property type="match status" value="1"/>
</dbReference>
<name>L0G2E5_ECHVK</name>
<dbReference type="AlphaFoldDB" id="L0G2E5"/>
<proteinExistence type="predicted"/>
<dbReference type="InterPro" id="IPR051648">
    <property type="entry name" value="CWI-Assembly_Regulator"/>
</dbReference>
<keyword evidence="5" id="KW-0325">Glycoprotein</keyword>
<dbReference type="KEGG" id="evi:Echvi_3263"/>
<evidence type="ECO:0000256" key="5">
    <source>
        <dbReference type="ARBA" id="ARBA00023180"/>
    </source>
</evidence>
<keyword evidence="6" id="KW-0675">Receptor</keyword>
<gene>
    <name evidence="6" type="ordered locus">Echvi_3263</name>
</gene>
<organism evidence="6 7">
    <name type="scientific">Echinicola vietnamensis (strain DSM 17526 / LMG 23754 / KMM 6221)</name>
    <dbReference type="NCBI Taxonomy" id="926556"/>
    <lineage>
        <taxon>Bacteria</taxon>
        <taxon>Pseudomonadati</taxon>
        <taxon>Bacteroidota</taxon>
        <taxon>Cytophagia</taxon>
        <taxon>Cytophagales</taxon>
        <taxon>Cyclobacteriaceae</taxon>
        <taxon>Echinicola</taxon>
    </lineage>
</organism>
<evidence type="ECO:0000256" key="4">
    <source>
        <dbReference type="ARBA" id="ARBA00022729"/>
    </source>
</evidence>